<dbReference type="Proteomes" id="UP000199639">
    <property type="component" value="Unassembled WGS sequence"/>
</dbReference>
<proteinExistence type="predicted"/>
<evidence type="ECO:0000313" key="4">
    <source>
        <dbReference type="Proteomes" id="UP000199639"/>
    </source>
</evidence>
<dbReference type="Gene3D" id="1.20.120.160">
    <property type="entry name" value="HPT domain"/>
    <property type="match status" value="1"/>
</dbReference>
<dbReference type="InterPro" id="IPR036641">
    <property type="entry name" value="HPT_dom_sf"/>
</dbReference>
<protein>
    <submittedName>
        <fullName evidence="2">HPt (Histidine-containing phosphotransfer) domain-containing protein</fullName>
    </submittedName>
    <submittedName>
        <fullName evidence="3">Hpt domain-containing protein</fullName>
    </submittedName>
</protein>
<dbReference type="STRING" id="1424659.SAMN05216368_105104"/>
<sequence length="119" mass="13020">MPNVSPLVDPASLQRLRRDLGGDEAVQNRFVNDFLALWHSRESRLRTALASADLEEADVVLLSIRSSSRMLGAVRLENTAGRLQSTLKNRDLSGCRQQLPVLAEVGADTCLALSRHLAA</sequence>
<dbReference type="Proteomes" id="UP000298252">
    <property type="component" value="Unassembled WGS sequence"/>
</dbReference>
<dbReference type="Pfam" id="PF01627">
    <property type="entry name" value="Hpt"/>
    <property type="match status" value="1"/>
</dbReference>
<dbReference type="GO" id="GO:0000160">
    <property type="term" value="P:phosphorelay signal transduction system"/>
    <property type="evidence" value="ECO:0007669"/>
    <property type="project" value="InterPro"/>
</dbReference>
<reference evidence="2 4" key="1">
    <citation type="submission" date="2016-10" db="EMBL/GenBank/DDBJ databases">
        <authorList>
            <person name="Varghese N."/>
            <person name="Submissions S."/>
        </authorList>
    </citation>
    <scope>NUCLEOTIDE SEQUENCE [LARGE SCALE GENOMIC DNA]</scope>
    <source>
        <strain evidence="2 4">CGMCC 1.11215</strain>
    </source>
</reference>
<accession>A0A4R8V3B5</accession>
<dbReference type="SUPFAM" id="SSF47226">
    <property type="entry name" value="Histidine-containing phosphotransfer domain, HPT domain"/>
    <property type="match status" value="1"/>
</dbReference>
<dbReference type="EMBL" id="SOFD01000025">
    <property type="protein sequence ID" value="TFB77133.1"/>
    <property type="molecule type" value="Genomic_DNA"/>
</dbReference>
<organism evidence="2 4">
    <name type="scientific">Cryobacterium flavum</name>
    <dbReference type="NCBI Taxonomy" id="1424659"/>
    <lineage>
        <taxon>Bacteria</taxon>
        <taxon>Bacillati</taxon>
        <taxon>Actinomycetota</taxon>
        <taxon>Actinomycetes</taxon>
        <taxon>Micrococcales</taxon>
        <taxon>Microbacteriaceae</taxon>
        <taxon>Cryobacterium</taxon>
    </lineage>
</organism>
<dbReference type="AlphaFoldDB" id="A0A4R8V3B5"/>
<gene>
    <name evidence="3" type="ORF">E3O21_09565</name>
    <name evidence="2" type="ORF">SAMN05216368_105104</name>
</gene>
<dbReference type="EMBL" id="FNIB01000005">
    <property type="protein sequence ID" value="SDN38563.1"/>
    <property type="molecule type" value="Genomic_DNA"/>
</dbReference>
<feature type="domain" description="HPt" evidence="1">
    <location>
        <begin position="30"/>
        <end position="103"/>
    </location>
</feature>
<evidence type="ECO:0000259" key="1">
    <source>
        <dbReference type="Pfam" id="PF01627"/>
    </source>
</evidence>
<name>A0A4R8V3B5_9MICO</name>
<evidence type="ECO:0000313" key="5">
    <source>
        <dbReference type="Proteomes" id="UP000298252"/>
    </source>
</evidence>
<reference evidence="3 5" key="2">
    <citation type="submission" date="2019-03" db="EMBL/GenBank/DDBJ databases">
        <title>Genomics of glacier-inhabiting Cryobacterium strains.</title>
        <authorList>
            <person name="Liu Q."/>
            <person name="Xin Y.-H."/>
        </authorList>
    </citation>
    <scope>NUCLEOTIDE SEQUENCE [LARGE SCALE GENOMIC DNA]</scope>
    <source>
        <strain evidence="3 5">Hh8</strain>
    </source>
</reference>
<dbReference type="InterPro" id="IPR008207">
    <property type="entry name" value="Sig_transdc_His_kin_Hpt_dom"/>
</dbReference>
<evidence type="ECO:0000313" key="2">
    <source>
        <dbReference type="EMBL" id="SDN38563.1"/>
    </source>
</evidence>
<evidence type="ECO:0000313" key="3">
    <source>
        <dbReference type="EMBL" id="TFB77133.1"/>
    </source>
</evidence>
<keyword evidence="5" id="KW-1185">Reference proteome</keyword>